<keyword evidence="27" id="KW-1133">Transmembrane helix</keyword>
<keyword evidence="27" id="KW-0812">Transmembrane</keyword>
<evidence type="ECO:0000256" key="8">
    <source>
        <dbReference type="ARBA" id="ARBA00022679"/>
    </source>
</evidence>
<dbReference type="GO" id="GO:0005524">
    <property type="term" value="F:ATP binding"/>
    <property type="evidence" value="ECO:0007669"/>
    <property type="project" value="UniProtKB-KW"/>
</dbReference>
<dbReference type="GO" id="GO:0030430">
    <property type="term" value="C:host cell cytoplasm"/>
    <property type="evidence" value="ECO:0007669"/>
    <property type="project" value="UniProtKB-SubCell"/>
</dbReference>
<evidence type="ECO:0000256" key="7">
    <source>
        <dbReference type="ARBA" id="ARBA00022664"/>
    </source>
</evidence>
<dbReference type="InterPro" id="IPR039736">
    <property type="entry name" value="L_poly_C"/>
</dbReference>
<keyword evidence="13" id="KW-0067">ATP-binding</keyword>
<evidence type="ECO:0000313" key="29">
    <source>
        <dbReference type="EMBL" id="AVV48080.1"/>
    </source>
</evidence>
<keyword evidence="16" id="KW-0506">mRNA capping</keyword>
<name>A0A2R4K2I6_9RHAB</name>
<evidence type="ECO:0000256" key="1">
    <source>
        <dbReference type="ARBA" id="ARBA00004192"/>
    </source>
</evidence>
<comment type="catalytic activity">
    <reaction evidence="26">
        <text>GTP + H2O = GDP + phosphate + H(+)</text>
        <dbReference type="Rhea" id="RHEA:19669"/>
        <dbReference type="ChEBI" id="CHEBI:15377"/>
        <dbReference type="ChEBI" id="CHEBI:15378"/>
        <dbReference type="ChEBI" id="CHEBI:37565"/>
        <dbReference type="ChEBI" id="CHEBI:43474"/>
        <dbReference type="ChEBI" id="CHEBI:58189"/>
    </reaction>
</comment>
<evidence type="ECO:0000256" key="20">
    <source>
        <dbReference type="ARBA" id="ARBA00024499"/>
    </source>
</evidence>
<evidence type="ECO:0000313" key="30">
    <source>
        <dbReference type="Proteomes" id="UP000503360"/>
    </source>
</evidence>
<dbReference type="NCBIfam" id="TIGR04198">
    <property type="entry name" value="paramyx_RNAcap"/>
    <property type="match status" value="1"/>
</dbReference>
<keyword evidence="17" id="KW-1035">Host cytoplasm</keyword>
<evidence type="ECO:0000256" key="23">
    <source>
        <dbReference type="ARBA" id="ARBA00031012"/>
    </source>
</evidence>
<dbReference type="Pfam" id="PF00946">
    <property type="entry name" value="Mononeg_RNA_pol"/>
    <property type="match status" value="1"/>
</dbReference>
<evidence type="ECO:0000256" key="21">
    <source>
        <dbReference type="ARBA" id="ARBA00026099"/>
    </source>
</evidence>
<keyword evidence="27" id="KW-0472">Membrane</keyword>
<comment type="catalytic activity">
    <reaction evidence="20">
        <text>a 5'-end (5'-triphosphoguanosine)-(2'-O-methyladenylyl)-adenylyl-cytidylyl-adenosine in mRNA + S-adenosyl-L-methionine = a 5'-end (N(7)-methyl 5'-triphosphoguanosine)-(2'-O-methyladenylyl)-adenylyl-cytidylyl-adenosine in mRNA + S-adenosyl-L-homocysteine</text>
        <dbReference type="Rhea" id="RHEA:65440"/>
        <dbReference type="Rhea" id="RHEA-COMP:16798"/>
        <dbReference type="Rhea" id="RHEA-COMP:16801"/>
        <dbReference type="ChEBI" id="CHEBI:57856"/>
        <dbReference type="ChEBI" id="CHEBI:59789"/>
        <dbReference type="ChEBI" id="CHEBI:156482"/>
        <dbReference type="ChEBI" id="CHEBI:156483"/>
    </reaction>
</comment>
<comment type="catalytic activity">
    <reaction evidence="24">
        <text>a 5'-end (5'-triphosphoguanosine)-adenylyl-adenylyl-cytidylyl-adenosine in mRNA + S-adenosyl-L-methionine = a 5'-end (5'-triphosphoguanosine)-(2'-O-methyladenylyl)-adenylyl-cytidylyl-adenosine in mRNA + S-adenosyl-L-homocysteine + H(+)</text>
        <dbReference type="Rhea" id="RHEA:65380"/>
        <dbReference type="Rhea" id="RHEA-COMP:16797"/>
        <dbReference type="Rhea" id="RHEA-COMP:16801"/>
        <dbReference type="ChEBI" id="CHEBI:15378"/>
        <dbReference type="ChEBI" id="CHEBI:57856"/>
        <dbReference type="ChEBI" id="CHEBI:59789"/>
        <dbReference type="ChEBI" id="CHEBI:156482"/>
        <dbReference type="ChEBI" id="CHEBI:156484"/>
    </reaction>
</comment>
<evidence type="ECO:0000256" key="16">
    <source>
        <dbReference type="ARBA" id="ARBA00023042"/>
    </source>
</evidence>
<keyword evidence="11" id="KW-0547">Nucleotide-binding</keyword>
<dbReference type="GO" id="GO:0004482">
    <property type="term" value="F:mRNA 5'-cap (guanine-N7-)-methyltransferase activity"/>
    <property type="evidence" value="ECO:0007669"/>
    <property type="project" value="InterPro"/>
</dbReference>
<dbReference type="KEGG" id="vg:65102050"/>
<comment type="subcellular location">
    <subcellularLocation>
        <location evidence="1">Host cytoplasm</location>
    </subcellularLocation>
    <subcellularLocation>
        <location evidence="2">Virion</location>
    </subcellularLocation>
</comment>
<comment type="catalytic activity">
    <reaction evidence="19">
        <text>a 5'-end triphospho-adenylyl-adenylyl-cytidylyl-adenosine in mRNA + GDP + H(+) = a 5'-end (5'-triphosphoguanosine)-adenylyl-adenylyl-cytidylyl-adenosine in mRNA + diphosphate</text>
        <dbReference type="Rhea" id="RHEA:65436"/>
        <dbReference type="Rhea" id="RHEA-COMP:16797"/>
        <dbReference type="Rhea" id="RHEA-COMP:16799"/>
        <dbReference type="ChEBI" id="CHEBI:15378"/>
        <dbReference type="ChEBI" id="CHEBI:33019"/>
        <dbReference type="ChEBI" id="CHEBI:58189"/>
        <dbReference type="ChEBI" id="CHEBI:156484"/>
        <dbReference type="ChEBI" id="CHEBI:156503"/>
        <dbReference type="EC" id="2.7.7.88"/>
    </reaction>
</comment>
<evidence type="ECO:0000256" key="5">
    <source>
        <dbReference type="ARBA" id="ARBA00022484"/>
    </source>
</evidence>
<feature type="transmembrane region" description="Helical" evidence="27">
    <location>
        <begin position="161"/>
        <end position="180"/>
    </location>
</feature>
<organism evidence="29">
    <name type="scientific">Wheat yellow striate virus</name>
    <dbReference type="NCBI Taxonomy" id="2152660"/>
    <lineage>
        <taxon>Viruses</taxon>
        <taxon>Riboviria</taxon>
        <taxon>Orthornavirae</taxon>
        <taxon>Negarnaviricota</taxon>
        <taxon>Haploviricotina</taxon>
        <taxon>Monjiviricetes</taxon>
        <taxon>Mononegavirales</taxon>
        <taxon>Rhabdoviridae</taxon>
        <taxon>Betarhabdovirinae</taxon>
        <taxon>Alphanucleorhabdovirus</taxon>
        <taxon>Alphanucleorhabdovirus tritici</taxon>
    </lineage>
</organism>
<evidence type="ECO:0000256" key="4">
    <source>
        <dbReference type="ARBA" id="ARBA00012582"/>
    </source>
</evidence>
<dbReference type="PROSITE" id="PS50526">
    <property type="entry name" value="RDRP_SSRNA_NEG_NONSEG"/>
    <property type="match status" value="1"/>
</dbReference>
<dbReference type="GeneID" id="65102050"/>
<evidence type="ECO:0000256" key="10">
    <source>
        <dbReference type="ARBA" id="ARBA00022695"/>
    </source>
</evidence>
<evidence type="ECO:0000256" key="27">
    <source>
        <dbReference type="SAM" id="Phobius"/>
    </source>
</evidence>
<dbReference type="EC" id="2.7.7.48" evidence="3"/>
<evidence type="ECO:0000256" key="18">
    <source>
        <dbReference type="ARBA" id="ARBA00023268"/>
    </source>
</evidence>
<evidence type="ECO:0000256" key="13">
    <source>
        <dbReference type="ARBA" id="ARBA00022840"/>
    </source>
</evidence>
<dbReference type="EC" id="2.7.7.88" evidence="4"/>
<evidence type="ECO:0000259" key="28">
    <source>
        <dbReference type="PROSITE" id="PS50526"/>
    </source>
</evidence>
<evidence type="ECO:0000256" key="15">
    <source>
        <dbReference type="ARBA" id="ARBA00022953"/>
    </source>
</evidence>
<proteinExistence type="predicted"/>
<evidence type="ECO:0000256" key="26">
    <source>
        <dbReference type="ARBA" id="ARBA00048548"/>
    </source>
</evidence>
<keyword evidence="30" id="KW-1185">Reference proteome</keyword>
<sequence>MDVEEPTYWAHDEDDDYWWDADEYLGEEEEDEIYEDTEDELVEGGDFHLKSALRGEEDMLQNPIYKKERDSMVEELGSLGTLMNHIDVVSMLNLIGTRVAQDKRPSGGHTFLHEGGFNIIPLQENVKLIKAELMSVLPEMAGMNIDQVLSGSYHLFMADHPYVTCTISTVLFILSVLNNVKNIRQGIEVGTLIGRILYRKGNLVCLSLAAATLCYLSTDILVFDVDGSRHYMPKTYFLNGCDKVQERFNIMLYSYMAESLGVPGSCPSQIVKRTISWGDNVLANMGNEGYNVIGLYEAILVGMILDRDDEALSPTPRSESFLSNILTGLSSEEQGYAKRLITTLQDMSPAQLADLHGLYRIWGHPIIDIDGGVRKLQRVTREEKGDINAKPESRETVRSFRRLFTTEYFKKHSIYPPMEITSKFNTYLGNCIRTGKEIDEKHINYQFSDWDYIELQETFSIPYSWNVLHLAKDKAISPTRNEIYNMLLSKGRIFNAELRRGVLKLMTTTLIPLRDFLKKVASDGLDIDDCIIGLFPKERELKILARFFALLSFNMRLYFTSTEELLGSKLLKYFPQITMSSNLLEMQEKMASMSKELRTQNRSVTYVINMDFVKWNQQMRESTCRGVFTELDKLFGLKGLYTRSHQIFKDSVLYIADGTRRILPDPISGVMIDDNACWTDDGAGKEGIRQKAWTIMTVCDIAAVARHHPGKFHLVGGGDNQVLTITYHTNQVDTQGVITEAGKQKIKSKVKRFLTDLEKHFSERGLPLKTTETWCSTSLFMYNKYMYYQGSPLRSPLKQVSRLFPFSNNTSMTLQSMAQCLGTGLRSVAQKELSHIPALMMRNIWGSILTWIVTVCHPMLLSISNQDSLKGDGIITRGKKEIKMKVESVESAPLALKIIYLPGHFGGPGLVNLLQMTMRGFPDPITEGIYFLMAMKKNTARLGSAYTSLFQRMAGVSFSRSRNYEPLVEDVCSLNTDAPRSGTSEQREVARKILLKSKLGGNENLRDLLRIMEGDNEKNFYKALTASRVLDIRVLHEIASATLYAITNTFTSRVDRTATLKRLTLRYSMIKSLAESERKFLRYLLVRDLKQHDIMFEKCSRVTADECRTLGWGKQIIGVTVATPFEYLSVSLREKHVCDGNNIIVRLSSSGNKKQLGEVLGPCKPYLGTYTKEKFKMTEVAAAYGDEDVLTKALRIMKIINWRFPEGSTMSEILKAPFRAVTDIDPQRMIQESSVTKGDYDHRRKMDSRVHGGIPNFVITPLSHMSICTSTWYKHARGGKNENIHFQACIIQTMYKIVMLLMNNGKCDEIIHAHESCSTCICEITEPVLDLVTPMMDLIFPQLQNNSLVYIPEQAISFDHSRMKEVDYARRVGMLDCHRDTDYTWLDTYSSLSWLIMCDVIGWTRMPHSFYFMIQNDVDHYLLSMYLICLWKVMRKEFELINTQLDWEPMIKVYSTQEGITVLSNQMGLVVGGSLEGGLEVDMKDICSAFNTLTITQIPPFSVNLALPKIHKQVAAWWMLMDDNTLLCIDCHNNLNGYWDGTSINRRVDNDLRCYIHADGDVSPRIINAHISNLSQGLIRLTPGGTSQSHPIIIGGDKLNNLETVPSVEDEWPDVESITLLNQIGETNDIDGRLRFIIESMSVIMPDIVVVRPDMLDITLVKTARELLKCDDGSKLIIYILVEEPSYLESGTIYEMERAFPNSETVDVQFDYRKAPGGLHKLWINPREESIQRVEVGDWICISFTDLIKHHDSILADTVLTMKERRLGRQFLVNKGVGSFKPGDLGKYIFSSELNMSYKQSRQVDYEINKVMIQNPTLGGKFMILKRRCSWALFSSRYEMLRAVERIKKNMTVEGRSTKTKEWSKTHQDDVLILIISMLMRADEKDESEIFTLGYVNCDVENLVMYPKFSSTQVVSLRYLDYFWFFKRMYEYQEKTFAIPYTEIRTSLNIGSPKRSGYNTINSSE</sequence>
<keyword evidence="12" id="KW-0378">Hydrolase</keyword>
<keyword evidence="14" id="KW-0946">Virion</keyword>
<keyword evidence="6" id="KW-0489">Methyltransferase</keyword>
<dbReference type="GO" id="GO:0044423">
    <property type="term" value="C:virion component"/>
    <property type="evidence" value="ECO:0007669"/>
    <property type="project" value="UniProtKB-KW"/>
</dbReference>
<keyword evidence="9" id="KW-0949">S-adenosyl-L-methionine</keyword>
<keyword evidence="15" id="KW-0693">Viral RNA replication</keyword>
<keyword evidence="7" id="KW-0507">mRNA processing</keyword>
<evidence type="ECO:0000256" key="25">
    <source>
        <dbReference type="ARBA" id="ARBA00047370"/>
    </source>
</evidence>
<evidence type="ECO:0000256" key="22">
    <source>
        <dbReference type="ARBA" id="ARBA00030436"/>
    </source>
</evidence>
<evidence type="ECO:0000256" key="19">
    <source>
        <dbReference type="ARBA" id="ARBA00024494"/>
    </source>
</evidence>
<dbReference type="Pfam" id="PF14318">
    <property type="entry name" value="Mononeg_mRNAcap"/>
    <property type="match status" value="1"/>
</dbReference>
<evidence type="ECO:0000256" key="24">
    <source>
        <dbReference type="ARBA" id="ARBA00047332"/>
    </source>
</evidence>
<evidence type="ECO:0000256" key="14">
    <source>
        <dbReference type="ARBA" id="ARBA00022844"/>
    </source>
</evidence>
<dbReference type="InterPro" id="IPR026890">
    <property type="entry name" value="Mononeg_mRNAcap"/>
</dbReference>
<feature type="domain" description="RdRp catalytic" evidence="28">
    <location>
        <begin position="604"/>
        <end position="790"/>
    </location>
</feature>
<keyword evidence="18" id="KW-0511">Multifunctional enzyme</keyword>
<evidence type="ECO:0000256" key="3">
    <source>
        <dbReference type="ARBA" id="ARBA00012494"/>
    </source>
</evidence>
<dbReference type="GO" id="GO:0016787">
    <property type="term" value="F:hydrolase activity"/>
    <property type="evidence" value="ECO:0007669"/>
    <property type="project" value="UniProtKB-KW"/>
</dbReference>
<evidence type="ECO:0000256" key="6">
    <source>
        <dbReference type="ARBA" id="ARBA00022603"/>
    </source>
</evidence>
<dbReference type="Proteomes" id="UP000503360">
    <property type="component" value="Segment"/>
</dbReference>
<dbReference type="GO" id="GO:0003968">
    <property type="term" value="F:RNA-directed RNA polymerase activity"/>
    <property type="evidence" value="ECO:0007669"/>
    <property type="project" value="UniProtKB-KW"/>
</dbReference>
<evidence type="ECO:0000256" key="2">
    <source>
        <dbReference type="ARBA" id="ARBA00004328"/>
    </source>
</evidence>
<dbReference type="EMBL" id="MG604920">
    <property type="protein sequence ID" value="AVV48080.1"/>
    <property type="molecule type" value="Viral_cRNA"/>
</dbReference>
<dbReference type="EC" id="2.1.1.375" evidence="21"/>
<dbReference type="RefSeq" id="YP_010086818.1">
    <property type="nucleotide sequence ID" value="NC_055484.1"/>
</dbReference>
<keyword evidence="10" id="KW-0548">Nucleotidyltransferase</keyword>
<evidence type="ECO:0000256" key="17">
    <source>
        <dbReference type="ARBA" id="ARBA00023200"/>
    </source>
</evidence>
<reference evidence="29" key="1">
    <citation type="journal article" date="2018" name="Front. Microbiol.">
        <title>Identification and Characterization of Wheat Yellow Striate Virus, a Novel Leafhopper-Transmitted Nucleorhabdovirus Infecting Wheat.</title>
        <authorList>
            <person name="Liu Y."/>
            <person name="Du Z."/>
            <person name="Wang H."/>
            <person name="Zhang S."/>
            <person name="Cao M."/>
            <person name="Wang X."/>
        </authorList>
    </citation>
    <scope>NUCLEOTIDE SEQUENCE [LARGE SCALE GENOMIC DNA]</scope>
    <source>
        <strain evidence="29">SX-HC</strain>
    </source>
</reference>
<keyword evidence="5 29" id="KW-0696">RNA-directed RNA polymerase</keyword>
<feature type="transmembrane region" description="Helical" evidence="27">
    <location>
        <begin position="201"/>
        <end position="223"/>
    </location>
</feature>
<evidence type="ECO:0000256" key="9">
    <source>
        <dbReference type="ARBA" id="ARBA00022691"/>
    </source>
</evidence>
<keyword evidence="8" id="KW-0808">Transferase</keyword>
<comment type="catalytic activity">
    <reaction evidence="25">
        <text>a 5'-end (5'-triphosphoguanosine)-adenylyl-adenylyl-cytidylyl-adenosine in mRNA + 2 S-adenosyl-L-methionine = a 5'-end (N(7)-methyl 5'-triphosphoguanosine)-(2'-O-methyladenylyl)-adenylyl-cytidylyl-adenosine in mRNA + 2 S-adenosyl-L-homocysteine + H(+)</text>
        <dbReference type="Rhea" id="RHEA:65376"/>
        <dbReference type="Rhea" id="RHEA-COMP:16797"/>
        <dbReference type="Rhea" id="RHEA-COMP:16798"/>
        <dbReference type="ChEBI" id="CHEBI:15378"/>
        <dbReference type="ChEBI" id="CHEBI:57856"/>
        <dbReference type="ChEBI" id="CHEBI:59789"/>
        <dbReference type="ChEBI" id="CHEBI:156483"/>
        <dbReference type="ChEBI" id="CHEBI:156484"/>
        <dbReference type="EC" id="2.1.1.375"/>
    </reaction>
</comment>
<evidence type="ECO:0000256" key="11">
    <source>
        <dbReference type="ARBA" id="ARBA00022741"/>
    </source>
</evidence>
<accession>A0A2R4K2I6</accession>
<protein>
    <recommendedName>
        <fullName evidence="23">Replicase</fullName>
        <ecNumber evidence="21">2.1.1.375</ecNumber>
        <ecNumber evidence="3">2.7.7.48</ecNumber>
        <ecNumber evidence="4">2.7.7.88</ecNumber>
    </recommendedName>
    <alternativeName>
        <fullName evidence="22">Transcriptase</fullName>
    </alternativeName>
</protein>
<dbReference type="InterPro" id="IPR014023">
    <property type="entry name" value="Mononeg_RNA_pol_cat"/>
</dbReference>
<evidence type="ECO:0000256" key="12">
    <source>
        <dbReference type="ARBA" id="ARBA00022801"/>
    </source>
</evidence>